<evidence type="ECO:0000256" key="3">
    <source>
        <dbReference type="ARBA" id="ARBA00022475"/>
    </source>
</evidence>
<dbReference type="PROSITE" id="PS50850">
    <property type="entry name" value="MFS"/>
    <property type="match status" value="1"/>
</dbReference>
<comment type="subcellular location">
    <subcellularLocation>
        <location evidence="1">Cell membrane</location>
        <topology evidence="1">Multi-pass membrane protein</topology>
    </subcellularLocation>
</comment>
<feature type="transmembrane region" description="Helical" evidence="7">
    <location>
        <begin position="257"/>
        <end position="281"/>
    </location>
</feature>
<dbReference type="InterPro" id="IPR020846">
    <property type="entry name" value="MFS_dom"/>
</dbReference>
<protein>
    <submittedName>
        <fullName evidence="9">Multidrug efflux MFS transporter</fullName>
    </submittedName>
</protein>
<feature type="domain" description="Major facilitator superfamily (MFS) profile" evidence="8">
    <location>
        <begin position="4"/>
        <end position="442"/>
    </location>
</feature>
<keyword evidence="10" id="KW-1185">Reference proteome</keyword>
<feature type="transmembrane region" description="Helical" evidence="7">
    <location>
        <begin position="128"/>
        <end position="150"/>
    </location>
</feature>
<keyword evidence="5 7" id="KW-1133">Transmembrane helix</keyword>
<dbReference type="Pfam" id="PF07690">
    <property type="entry name" value="MFS_1"/>
    <property type="match status" value="1"/>
</dbReference>
<feature type="transmembrane region" description="Helical" evidence="7">
    <location>
        <begin position="190"/>
        <end position="212"/>
    </location>
</feature>
<dbReference type="InterPro" id="IPR036259">
    <property type="entry name" value="MFS_trans_sf"/>
</dbReference>
<dbReference type="Proteomes" id="UP000632138">
    <property type="component" value="Unassembled WGS sequence"/>
</dbReference>
<evidence type="ECO:0000259" key="8">
    <source>
        <dbReference type="PROSITE" id="PS50850"/>
    </source>
</evidence>
<reference evidence="9 10" key="1">
    <citation type="submission" date="2021-01" db="EMBL/GenBank/DDBJ databases">
        <title>Actinoplanes sp. nov. LDG1-06 isolated from lichen.</title>
        <authorList>
            <person name="Saeng-In P."/>
            <person name="Phongsopitanun W."/>
            <person name="Kanchanasin P."/>
            <person name="Yuki M."/>
            <person name="Kudo T."/>
            <person name="Ohkuma M."/>
            <person name="Tanasupawat S."/>
        </authorList>
    </citation>
    <scope>NUCLEOTIDE SEQUENCE [LARGE SCALE GENOMIC DNA]</scope>
    <source>
        <strain evidence="9 10">LDG1-06</strain>
    </source>
</reference>
<name>A0ABS2A7E1_9ACTN</name>
<evidence type="ECO:0000256" key="7">
    <source>
        <dbReference type="SAM" id="Phobius"/>
    </source>
</evidence>
<organism evidence="9 10">
    <name type="scientific">Paractinoplanes ovalisporus</name>
    <dbReference type="NCBI Taxonomy" id="2810368"/>
    <lineage>
        <taxon>Bacteria</taxon>
        <taxon>Bacillati</taxon>
        <taxon>Actinomycetota</taxon>
        <taxon>Actinomycetes</taxon>
        <taxon>Micromonosporales</taxon>
        <taxon>Micromonosporaceae</taxon>
        <taxon>Paractinoplanes</taxon>
    </lineage>
</organism>
<evidence type="ECO:0000313" key="9">
    <source>
        <dbReference type="EMBL" id="MBM2615759.1"/>
    </source>
</evidence>
<gene>
    <name evidence="9" type="ORF">JIG36_09350</name>
</gene>
<sequence>MRRTAVVVASGAIMTVLDTTIVNVAVHVLGRDLGVSLATTQWVLTAYLLALSTTIPLTGWAARRFGTRTVWLTSLVLFTAGSLLCAAAWSAGSLIAFRVLQGVGGGLLMPTGQTMLARAAGPERMARAMAVVSVPAMLAPALGPVLGGVLLDHLSWRWMFGINVPICAVALVLAFRLLPAGAGDRERTGLDVPGLLTLAPGVAAVVLGLTWISDGRRPAGLATLAAGVVLLGGFAWHARRRGDRALVDLRLFTDRAFATSVGVLFGYSVAMFGVLILIPLFVQQVRGGDTLDAGLMVAPLGAGAIVTMALAGRVTDRFGTRAPAVAGLLLVLGGLIPYGETELMPLAAAAFVIGLGHGLITPVVMAGAYRTLPPPAIPGATTAATILIRVGSALGAAILAIVLQTLLRDRAPADAFELSFWWTFAIVGAALIPALTLAGRPVRVEAHTQAAMR</sequence>
<evidence type="ECO:0000256" key="4">
    <source>
        <dbReference type="ARBA" id="ARBA00022692"/>
    </source>
</evidence>
<accession>A0ABS2A7E1</accession>
<evidence type="ECO:0000313" key="10">
    <source>
        <dbReference type="Proteomes" id="UP000632138"/>
    </source>
</evidence>
<dbReference type="CDD" id="cd17503">
    <property type="entry name" value="MFS_LmrB_MDR_like"/>
    <property type="match status" value="1"/>
</dbReference>
<keyword evidence="6 7" id="KW-0472">Membrane</keyword>
<dbReference type="PANTHER" id="PTHR42718">
    <property type="entry name" value="MAJOR FACILITATOR SUPERFAMILY MULTIDRUG TRANSPORTER MFSC"/>
    <property type="match status" value="1"/>
</dbReference>
<keyword evidence="2" id="KW-0813">Transport</keyword>
<dbReference type="Gene3D" id="1.20.1720.10">
    <property type="entry name" value="Multidrug resistance protein D"/>
    <property type="match status" value="1"/>
</dbReference>
<feature type="transmembrane region" description="Helical" evidence="7">
    <location>
        <begin position="386"/>
        <end position="407"/>
    </location>
</feature>
<dbReference type="SUPFAM" id="SSF103473">
    <property type="entry name" value="MFS general substrate transporter"/>
    <property type="match status" value="1"/>
</dbReference>
<dbReference type="RefSeq" id="WP_203375616.1">
    <property type="nucleotide sequence ID" value="NZ_JAENHP010000002.1"/>
</dbReference>
<feature type="transmembrane region" description="Helical" evidence="7">
    <location>
        <begin position="218"/>
        <end position="236"/>
    </location>
</feature>
<feature type="transmembrane region" description="Helical" evidence="7">
    <location>
        <begin position="344"/>
        <end position="365"/>
    </location>
</feature>
<proteinExistence type="predicted"/>
<dbReference type="InterPro" id="IPR004638">
    <property type="entry name" value="EmrB-like"/>
</dbReference>
<feature type="transmembrane region" description="Helical" evidence="7">
    <location>
        <begin position="95"/>
        <end position="116"/>
    </location>
</feature>
<keyword evidence="3" id="KW-1003">Cell membrane</keyword>
<feature type="transmembrane region" description="Helical" evidence="7">
    <location>
        <begin position="293"/>
        <end position="311"/>
    </location>
</feature>
<feature type="transmembrane region" description="Helical" evidence="7">
    <location>
        <begin position="7"/>
        <end position="30"/>
    </location>
</feature>
<keyword evidence="4 7" id="KW-0812">Transmembrane</keyword>
<evidence type="ECO:0000256" key="2">
    <source>
        <dbReference type="ARBA" id="ARBA00022448"/>
    </source>
</evidence>
<feature type="transmembrane region" description="Helical" evidence="7">
    <location>
        <begin position="419"/>
        <end position="438"/>
    </location>
</feature>
<evidence type="ECO:0000256" key="5">
    <source>
        <dbReference type="ARBA" id="ARBA00022989"/>
    </source>
</evidence>
<feature type="transmembrane region" description="Helical" evidence="7">
    <location>
        <begin position="69"/>
        <end position="89"/>
    </location>
</feature>
<feature type="transmembrane region" description="Helical" evidence="7">
    <location>
        <begin position="42"/>
        <end position="62"/>
    </location>
</feature>
<evidence type="ECO:0000256" key="1">
    <source>
        <dbReference type="ARBA" id="ARBA00004651"/>
    </source>
</evidence>
<feature type="transmembrane region" description="Helical" evidence="7">
    <location>
        <begin position="318"/>
        <end position="338"/>
    </location>
</feature>
<dbReference type="Gene3D" id="1.20.1250.20">
    <property type="entry name" value="MFS general substrate transporter like domains"/>
    <property type="match status" value="1"/>
</dbReference>
<dbReference type="EMBL" id="JAENHP010000002">
    <property type="protein sequence ID" value="MBM2615759.1"/>
    <property type="molecule type" value="Genomic_DNA"/>
</dbReference>
<evidence type="ECO:0000256" key="6">
    <source>
        <dbReference type="ARBA" id="ARBA00023136"/>
    </source>
</evidence>
<dbReference type="NCBIfam" id="TIGR00711">
    <property type="entry name" value="efflux_EmrB"/>
    <property type="match status" value="1"/>
</dbReference>
<feature type="transmembrane region" description="Helical" evidence="7">
    <location>
        <begin position="156"/>
        <end position="178"/>
    </location>
</feature>
<dbReference type="InterPro" id="IPR011701">
    <property type="entry name" value="MFS"/>
</dbReference>
<comment type="caution">
    <text evidence="9">The sequence shown here is derived from an EMBL/GenBank/DDBJ whole genome shotgun (WGS) entry which is preliminary data.</text>
</comment>
<dbReference type="PANTHER" id="PTHR42718:SF46">
    <property type="entry name" value="BLR6921 PROTEIN"/>
    <property type="match status" value="1"/>
</dbReference>